<dbReference type="GO" id="GO:0005634">
    <property type="term" value="C:nucleus"/>
    <property type="evidence" value="ECO:0007669"/>
    <property type="project" value="TreeGrafter"/>
</dbReference>
<evidence type="ECO:0000256" key="7">
    <source>
        <dbReference type="ARBA" id="ARBA00049790"/>
    </source>
</evidence>
<sequence length="335" mass="36835">MAKKRKRTSVASFVHHLERASTSSPASSHAADEQAAALNLGAYHPELDVTSLDAADLSEYEALLQKCLVHPAMFPPNMLKYWRHRFTLLSSYAAGCLLDEQSWYSITPESVAFRIAKRCATDGIVVDLFAGAGGNAIQFAFTCNRVLAIEIDPLKLRLARWNAKIYGVEDRITFIQGDSIELLDVLVASKSDSTDPEGKVWKDISHAEIAAVQAVFLSPPWGGVQYAQNPTASPSAAPSTYSLSSIQPVDGSHLFARVQAAFNTSNIAYYLPRNTDLEQLQHLAQHTSIPPYKPNVKIEYQYVNNGTKLSSLTAYYGSLAADWNDESDDWYPTAS</sequence>
<dbReference type="PANTHER" id="PTHR14741">
    <property type="entry name" value="S-ADENOSYLMETHIONINE-DEPENDENT METHYLTRANSFERASE RELATED"/>
    <property type="match status" value="1"/>
</dbReference>
<dbReference type="GO" id="GO:0071164">
    <property type="term" value="F:RNA cap trimethylguanosine synthase activity"/>
    <property type="evidence" value="ECO:0007669"/>
    <property type="project" value="TreeGrafter"/>
</dbReference>
<name>M9LZM2_PSEA3</name>
<comment type="catalytic activity">
    <reaction evidence="4">
        <text>a 5'-end (N(7)-methyl 5'-triphosphoguanosine)-ribonucleoside in snoRNA + S-adenosyl-L-methionine = a 5'-end (N(2),N(7)-dimethyl 5'-triphosphoguanosine)-ribonucleoside in snoRNA + S-adenosyl-L-homocysteine + H(+)</text>
        <dbReference type="Rhea" id="RHEA:78475"/>
        <dbReference type="Rhea" id="RHEA-COMP:19086"/>
        <dbReference type="Rhea" id="RHEA-COMP:19088"/>
        <dbReference type="ChEBI" id="CHEBI:15378"/>
        <dbReference type="ChEBI" id="CHEBI:57856"/>
        <dbReference type="ChEBI" id="CHEBI:59789"/>
        <dbReference type="ChEBI" id="CHEBI:156461"/>
        <dbReference type="ChEBI" id="CHEBI:172880"/>
    </reaction>
    <physiologicalReaction direction="left-to-right" evidence="4">
        <dbReference type="Rhea" id="RHEA:78476"/>
    </physiologicalReaction>
</comment>
<keyword evidence="8" id="KW-0808">Transferase</keyword>
<dbReference type="EMBL" id="DF196773">
    <property type="protein sequence ID" value="GAC72850.1"/>
    <property type="molecule type" value="Genomic_DNA"/>
</dbReference>
<dbReference type="PANTHER" id="PTHR14741:SF32">
    <property type="entry name" value="TRIMETHYLGUANOSINE SYNTHASE"/>
    <property type="match status" value="1"/>
</dbReference>
<dbReference type="InterPro" id="IPR019012">
    <property type="entry name" value="RNA_cap_Gua-N2-MeTrfase"/>
</dbReference>
<dbReference type="Gene3D" id="3.40.50.150">
    <property type="entry name" value="Vaccinia Virus protein VP39"/>
    <property type="match status" value="1"/>
</dbReference>
<keyword evidence="8" id="KW-0489">Methyltransferase</keyword>
<evidence type="ECO:0000256" key="2">
    <source>
        <dbReference type="ARBA" id="ARBA00025783"/>
    </source>
</evidence>
<comment type="similarity">
    <text evidence="2">Belongs to the methyltransferase superfamily. Trimethylguanosine synthase family.</text>
</comment>
<comment type="catalytic activity">
    <reaction evidence="5">
        <text>a 5'-end (N(2),N(7)-dimethyl 5'-triphosphoguanosine)-ribonucleoside in snRNA + S-adenosyl-L-methionine = a 5'-end (N(2),N(2),N(7)-trimethyl 5'-triphosphoguanosine)-ribonucleoside in snRNA + S-adenosyl-L-homocysteine + H(+)</text>
        <dbReference type="Rhea" id="RHEA:78479"/>
        <dbReference type="Rhea" id="RHEA-COMP:19087"/>
        <dbReference type="Rhea" id="RHEA-COMP:19089"/>
        <dbReference type="ChEBI" id="CHEBI:15378"/>
        <dbReference type="ChEBI" id="CHEBI:57856"/>
        <dbReference type="ChEBI" id="CHEBI:59789"/>
        <dbReference type="ChEBI" id="CHEBI:167623"/>
        <dbReference type="ChEBI" id="CHEBI:172880"/>
    </reaction>
    <physiologicalReaction direction="left-to-right" evidence="5">
        <dbReference type="Rhea" id="RHEA:78480"/>
    </physiologicalReaction>
</comment>
<comment type="catalytic activity">
    <reaction evidence="3">
        <text>a 5'-end (N(2),N(7)-dimethyl 5'-triphosphoguanosine)-ribonucleoside in snoRNA + S-adenosyl-L-methionine = a 5'-end (N(2),N(2),N(7)-trimethyl 5'-triphosphoguanosine)-ribonucleoside in snoRNA + S-adenosyl-L-homocysteine + H(+)</text>
        <dbReference type="Rhea" id="RHEA:78507"/>
        <dbReference type="Rhea" id="RHEA-COMP:19088"/>
        <dbReference type="Rhea" id="RHEA-COMP:19090"/>
        <dbReference type="ChEBI" id="CHEBI:15378"/>
        <dbReference type="ChEBI" id="CHEBI:57856"/>
        <dbReference type="ChEBI" id="CHEBI:59789"/>
        <dbReference type="ChEBI" id="CHEBI:167623"/>
        <dbReference type="ChEBI" id="CHEBI:172880"/>
    </reaction>
    <physiologicalReaction direction="left-to-right" evidence="3">
        <dbReference type="Rhea" id="RHEA:78508"/>
    </physiologicalReaction>
</comment>
<reference evidence="9" key="1">
    <citation type="journal article" date="2013" name="Genome Announc.">
        <title>Genome sequence of the basidiomycetous yeast Pseudozyma antarctica T-34, a producer of the glycolipid biosurfactants mannosylerythritol lipids.</title>
        <authorList>
            <person name="Morita T."/>
            <person name="Koike H."/>
            <person name="Koyama Y."/>
            <person name="Hagiwara H."/>
            <person name="Ito E."/>
            <person name="Fukuoka T."/>
            <person name="Imura T."/>
            <person name="Machida M."/>
            <person name="Kitamoto D."/>
        </authorList>
    </citation>
    <scope>NUCLEOTIDE SEQUENCE [LARGE SCALE GENOMIC DNA]</scope>
    <source>
        <strain evidence="9">T-34</strain>
    </source>
</reference>
<organism evidence="8 9">
    <name type="scientific">Pseudozyma antarctica (strain T-34)</name>
    <name type="common">Yeast</name>
    <name type="synonym">Candida antarctica</name>
    <dbReference type="NCBI Taxonomy" id="1151754"/>
    <lineage>
        <taxon>Eukaryota</taxon>
        <taxon>Fungi</taxon>
        <taxon>Dikarya</taxon>
        <taxon>Basidiomycota</taxon>
        <taxon>Ustilaginomycotina</taxon>
        <taxon>Ustilaginomycetes</taxon>
        <taxon>Ustilaginales</taxon>
        <taxon>Ustilaginaceae</taxon>
        <taxon>Moesziomyces</taxon>
    </lineage>
</organism>
<evidence type="ECO:0000256" key="5">
    <source>
        <dbReference type="ARBA" id="ARBA00048763"/>
    </source>
</evidence>
<comment type="catalytic activity">
    <reaction evidence="6">
        <text>a 5'-end (N(7)-methyl 5'-triphosphoguanosine)-ribonucleoside in snRNA + S-adenosyl-L-methionine = a 5'-end (N(2),N(7)-dimethyl 5'-triphosphoguanosine)-ribonucleoside in snRNA + S-adenosyl-L-homocysteine + H(+)</text>
        <dbReference type="Rhea" id="RHEA:78471"/>
        <dbReference type="Rhea" id="RHEA-COMP:19085"/>
        <dbReference type="Rhea" id="RHEA-COMP:19087"/>
        <dbReference type="ChEBI" id="CHEBI:15378"/>
        <dbReference type="ChEBI" id="CHEBI:57856"/>
        <dbReference type="ChEBI" id="CHEBI:59789"/>
        <dbReference type="ChEBI" id="CHEBI:156461"/>
        <dbReference type="ChEBI" id="CHEBI:172880"/>
    </reaction>
    <physiologicalReaction direction="left-to-right" evidence="6">
        <dbReference type="Rhea" id="RHEA:78472"/>
    </physiologicalReaction>
</comment>
<dbReference type="Proteomes" id="UP000011976">
    <property type="component" value="Unassembled WGS sequence"/>
</dbReference>
<dbReference type="Pfam" id="PF09445">
    <property type="entry name" value="Methyltransf_15"/>
    <property type="match status" value="1"/>
</dbReference>
<gene>
    <name evidence="8" type="ORF">PANT_7d00310</name>
</gene>
<dbReference type="AlphaFoldDB" id="M9LZM2"/>
<dbReference type="SUPFAM" id="SSF53335">
    <property type="entry name" value="S-adenosyl-L-methionine-dependent methyltransferases"/>
    <property type="match status" value="1"/>
</dbReference>
<dbReference type="OrthoDB" id="194443at2759"/>
<dbReference type="InterPro" id="IPR029063">
    <property type="entry name" value="SAM-dependent_MTases_sf"/>
</dbReference>
<evidence type="ECO:0000313" key="9">
    <source>
        <dbReference type="Proteomes" id="UP000011976"/>
    </source>
</evidence>
<evidence type="ECO:0000313" key="8">
    <source>
        <dbReference type="EMBL" id="GAC72850.1"/>
    </source>
</evidence>
<dbReference type="CDD" id="cd02440">
    <property type="entry name" value="AdoMet_MTases"/>
    <property type="match status" value="1"/>
</dbReference>
<dbReference type="FunFam" id="3.40.50.150:FF:000432">
    <property type="entry name" value="Unplaced genomic scaffold supercont2.10, whole genome shotgun sequence"/>
    <property type="match status" value="1"/>
</dbReference>
<evidence type="ECO:0000256" key="4">
    <source>
        <dbReference type="ARBA" id="ARBA00048740"/>
    </source>
</evidence>
<accession>M9LZM2</accession>
<proteinExistence type="inferred from homology"/>
<dbReference type="STRING" id="1151754.M9LZM2"/>
<evidence type="ECO:0000256" key="1">
    <source>
        <dbReference type="ARBA" id="ARBA00018517"/>
    </source>
</evidence>
<protein>
    <recommendedName>
        <fullName evidence="1">Trimethylguanosine synthase</fullName>
    </recommendedName>
    <alternativeName>
        <fullName evidence="7">Cap-specific guanine-N(2) methyltransferase</fullName>
    </alternativeName>
</protein>
<evidence type="ECO:0000256" key="6">
    <source>
        <dbReference type="ARBA" id="ARBA00049075"/>
    </source>
</evidence>
<evidence type="ECO:0000256" key="3">
    <source>
        <dbReference type="ARBA" id="ARBA00047418"/>
    </source>
</evidence>